<accession>A0AAJ3HU75</accession>
<keyword evidence="2" id="KW-0472">Membrane</keyword>
<evidence type="ECO:0000313" key="3">
    <source>
        <dbReference type="EMBL" id="OAT48558.1"/>
    </source>
</evidence>
<feature type="coiled-coil region" evidence="1">
    <location>
        <begin position="129"/>
        <end position="177"/>
    </location>
</feature>
<dbReference type="RefSeq" id="WP_064719033.1">
    <property type="nucleotide sequence ID" value="NZ_LXEV01000016.1"/>
</dbReference>
<keyword evidence="2" id="KW-1133">Transmembrane helix</keyword>
<keyword evidence="2" id="KW-0812">Transmembrane</keyword>
<comment type="caution">
    <text evidence="3">The sequence shown here is derived from an EMBL/GenBank/DDBJ whole genome shotgun (WGS) entry which is preliminary data.</text>
</comment>
<evidence type="ECO:0000256" key="2">
    <source>
        <dbReference type="SAM" id="Phobius"/>
    </source>
</evidence>
<reference evidence="3 4" key="1">
    <citation type="submission" date="2016-04" db="EMBL/GenBank/DDBJ databases">
        <title>ATOL: Assembling a taxonomically balanced genome-scale reconstruction of the evolutionary history of the Enterobacteriaceae.</title>
        <authorList>
            <person name="Plunkett G.III."/>
            <person name="Neeno-Eckwall E.C."/>
            <person name="Glasner J.D."/>
            <person name="Perna N.T."/>
        </authorList>
    </citation>
    <scope>NUCLEOTIDE SEQUENCE [LARGE SCALE GENOMIC DNA]</scope>
    <source>
        <strain evidence="3 4">ATCC 700826</strain>
    </source>
</reference>
<dbReference type="Proteomes" id="UP000078250">
    <property type="component" value="Unassembled WGS sequence"/>
</dbReference>
<evidence type="ECO:0000256" key="1">
    <source>
        <dbReference type="SAM" id="Coils"/>
    </source>
</evidence>
<proteinExistence type="predicted"/>
<keyword evidence="4" id="KW-1185">Reference proteome</keyword>
<evidence type="ECO:0000313" key="4">
    <source>
        <dbReference type="Proteomes" id="UP000078250"/>
    </source>
</evidence>
<feature type="transmembrane region" description="Helical" evidence="2">
    <location>
        <begin position="311"/>
        <end position="331"/>
    </location>
</feature>
<name>A0AAJ3HU75_PROHU</name>
<evidence type="ECO:0008006" key="5">
    <source>
        <dbReference type="Google" id="ProtNLM"/>
    </source>
</evidence>
<sequence>MSISSEWQEWINKNSQLMIHPANYEVLFVEKILSQIPELKACHLQAQFPFKDQDNRSRRIDFMVLDESKGIRLAIEVDGLSKIQSHNNAIDYYSFGDLLKRQNALLKNVGCMLLRYSNQQWRYQPNFVINEIRNELLKQEIDYSKAMEDKIKEINYRTDLELRLNEKILEISQLKEHKEKVDDILKEKNKIINFNLKLKTKLEEQQKITLITQSLREKTLHELDLFRKGLNDAERKQFSSNRKVITLVEGSKKLSETEKDKITSVALGELIGIKPNEALGTLSEEKNNEFKNNIIKLLDENKEKSQKQNKISLLFSFSALFIVIISAIYLYDNKTIENKINHDNNSVF</sequence>
<keyword evidence="1" id="KW-0175">Coiled coil</keyword>
<gene>
    <name evidence="3" type="ORF">M997_1020</name>
</gene>
<dbReference type="AlphaFoldDB" id="A0AAJ3HU75"/>
<dbReference type="EMBL" id="LXEV01000016">
    <property type="protein sequence ID" value="OAT48558.1"/>
    <property type="molecule type" value="Genomic_DNA"/>
</dbReference>
<protein>
    <recommendedName>
        <fullName evidence="5">DUF559 domain-containing protein</fullName>
    </recommendedName>
</protein>
<organism evidence="3 4">
    <name type="scientific">Proteus hauseri ATCC 700826</name>
    <dbReference type="NCBI Taxonomy" id="1354271"/>
    <lineage>
        <taxon>Bacteria</taxon>
        <taxon>Pseudomonadati</taxon>
        <taxon>Pseudomonadota</taxon>
        <taxon>Gammaproteobacteria</taxon>
        <taxon>Enterobacterales</taxon>
        <taxon>Morganellaceae</taxon>
        <taxon>Proteus</taxon>
    </lineage>
</organism>